<evidence type="ECO:0000313" key="2">
    <source>
        <dbReference type="EMBL" id="MFC3984071.1"/>
    </source>
</evidence>
<organism evidence="2 3">
    <name type="scientific">Streptosporangium jomthongense</name>
    <dbReference type="NCBI Taxonomy" id="1193683"/>
    <lineage>
        <taxon>Bacteria</taxon>
        <taxon>Bacillati</taxon>
        <taxon>Actinomycetota</taxon>
        <taxon>Actinomycetes</taxon>
        <taxon>Streptosporangiales</taxon>
        <taxon>Streptosporangiaceae</taxon>
        <taxon>Streptosporangium</taxon>
    </lineage>
</organism>
<accession>A0ABV8F815</accession>
<feature type="region of interest" description="Disordered" evidence="1">
    <location>
        <begin position="34"/>
        <end position="65"/>
    </location>
</feature>
<sequence>MTHLKIVHGEATQEEVVALVVALAARTAPAAKAVPKRENWRNPSHRMRKYLPTGHGAWRSSGLPR</sequence>
<keyword evidence="3" id="KW-1185">Reference proteome</keyword>
<dbReference type="InterPro" id="IPR032716">
    <property type="entry name" value="ACC_epsilon"/>
</dbReference>
<gene>
    <name evidence="2" type="ORF">ACFOYY_28330</name>
</gene>
<dbReference type="RefSeq" id="WP_352010000.1">
    <property type="nucleotide sequence ID" value="NZ_JBHSBC010000032.1"/>
</dbReference>
<dbReference type="Proteomes" id="UP001595698">
    <property type="component" value="Unassembled WGS sequence"/>
</dbReference>
<name>A0ABV8F815_9ACTN</name>
<evidence type="ECO:0000256" key="1">
    <source>
        <dbReference type="SAM" id="MobiDB-lite"/>
    </source>
</evidence>
<evidence type="ECO:0000313" key="3">
    <source>
        <dbReference type="Proteomes" id="UP001595698"/>
    </source>
</evidence>
<comment type="caution">
    <text evidence="2">The sequence shown here is derived from an EMBL/GenBank/DDBJ whole genome shotgun (WGS) entry which is preliminary data.</text>
</comment>
<reference evidence="3" key="1">
    <citation type="journal article" date="2019" name="Int. J. Syst. Evol. Microbiol.">
        <title>The Global Catalogue of Microorganisms (GCM) 10K type strain sequencing project: providing services to taxonomists for standard genome sequencing and annotation.</title>
        <authorList>
            <consortium name="The Broad Institute Genomics Platform"/>
            <consortium name="The Broad Institute Genome Sequencing Center for Infectious Disease"/>
            <person name="Wu L."/>
            <person name="Ma J."/>
        </authorList>
    </citation>
    <scope>NUCLEOTIDE SEQUENCE [LARGE SCALE GENOMIC DNA]</scope>
    <source>
        <strain evidence="3">TBRC 7912</strain>
    </source>
</reference>
<protein>
    <submittedName>
        <fullName evidence="2">Acyl-CoA carboxylase epsilon subunit</fullName>
    </submittedName>
</protein>
<proteinExistence type="predicted"/>
<dbReference type="Pfam" id="PF13822">
    <property type="entry name" value="ACC_epsilon"/>
    <property type="match status" value="1"/>
</dbReference>
<dbReference type="EMBL" id="JBHSBC010000032">
    <property type="protein sequence ID" value="MFC3984071.1"/>
    <property type="molecule type" value="Genomic_DNA"/>
</dbReference>